<proteinExistence type="predicted"/>
<evidence type="ECO:0000313" key="3">
    <source>
        <dbReference type="Proteomes" id="UP000536685"/>
    </source>
</evidence>
<name>A0A841ARH1_9MICO</name>
<reference evidence="2 3" key="1">
    <citation type="submission" date="2020-08" db="EMBL/GenBank/DDBJ databases">
        <title>Sequencing the genomes of 1000 actinobacteria strains.</title>
        <authorList>
            <person name="Klenk H.-P."/>
        </authorList>
    </citation>
    <scope>NUCLEOTIDE SEQUENCE [LARGE SCALE GENOMIC DNA]</scope>
    <source>
        <strain evidence="2 3">DSM 105784</strain>
    </source>
</reference>
<dbReference type="RefSeq" id="WP_184239506.1">
    <property type="nucleotide sequence ID" value="NZ_JACHMJ010000001.1"/>
</dbReference>
<comment type="caution">
    <text evidence="2">The sequence shown here is derived from an EMBL/GenBank/DDBJ whole genome shotgun (WGS) entry which is preliminary data.</text>
</comment>
<dbReference type="Proteomes" id="UP000536685">
    <property type="component" value="Unassembled WGS sequence"/>
</dbReference>
<evidence type="ECO:0000313" key="2">
    <source>
        <dbReference type="EMBL" id="MBB5844898.1"/>
    </source>
</evidence>
<organism evidence="2 3">
    <name type="scientific">Conyzicola lurida</name>
    <dbReference type="NCBI Taxonomy" id="1172621"/>
    <lineage>
        <taxon>Bacteria</taxon>
        <taxon>Bacillati</taxon>
        <taxon>Actinomycetota</taxon>
        <taxon>Actinomycetes</taxon>
        <taxon>Micrococcales</taxon>
        <taxon>Microbacteriaceae</taxon>
        <taxon>Conyzicola</taxon>
    </lineage>
</organism>
<evidence type="ECO:0000256" key="1">
    <source>
        <dbReference type="SAM" id="MobiDB-lite"/>
    </source>
</evidence>
<gene>
    <name evidence="2" type="ORF">HD599_003221</name>
</gene>
<accession>A0A841ARH1</accession>
<keyword evidence="3" id="KW-1185">Reference proteome</keyword>
<protein>
    <submittedName>
        <fullName evidence="2">Uncharacterized protein</fullName>
    </submittedName>
</protein>
<dbReference type="EMBL" id="JACHMJ010000001">
    <property type="protein sequence ID" value="MBB5844898.1"/>
    <property type="molecule type" value="Genomic_DNA"/>
</dbReference>
<dbReference type="AlphaFoldDB" id="A0A841ARH1"/>
<feature type="compositionally biased region" description="Polar residues" evidence="1">
    <location>
        <begin position="252"/>
        <end position="265"/>
    </location>
</feature>
<sequence>MSEETETLQQLEASRSLELIRWVGRWVFWRVNKDFDPDAGHDQAVIGLLAYKYSCDLFDRLAAAGKYKLPQGETVERGFDLLATGLNPDAFNEFLVLDRSQIQRNDYAGSPAWSVGNVRWVLQSMPYGEVDRINWNDKSETKQTVGRQHFDYGHATLWEAGDDEFELAHDFGVPFDGTTFVLAHGFDGERGDYEIYFGRSRASDQPGDGSWHWRKLVAQGGFGSPDRPADELTDLLPGTPPVPIAPDASVRLRSQATTERSAAQE</sequence>
<feature type="region of interest" description="Disordered" evidence="1">
    <location>
        <begin position="222"/>
        <end position="265"/>
    </location>
</feature>